<gene>
    <name evidence="2" type="ORF">G9444_3633</name>
</gene>
<protein>
    <submittedName>
        <fullName evidence="2">Uncharacterized protein</fullName>
    </submittedName>
</protein>
<dbReference type="RefSeq" id="WP_003941742.1">
    <property type="nucleotide sequence ID" value="NZ_AP018733.1"/>
</dbReference>
<sequence length="42" mass="4007">MLGIALGLGSAAVGIGLGLLGAGAGILLSDKTVKTARRELTA</sequence>
<dbReference type="GeneID" id="80427119"/>
<proteinExistence type="predicted"/>
<feature type="transmembrane region" description="Helical" evidence="1">
    <location>
        <begin position="6"/>
        <end position="28"/>
    </location>
</feature>
<accession>A0A6G9CV60</accession>
<keyword evidence="1" id="KW-0472">Membrane</keyword>
<keyword evidence="1" id="KW-1133">Transmembrane helix</keyword>
<organism evidence="2 3">
    <name type="scientific">Rhodococcus erythropolis</name>
    <name type="common">Arthrobacter picolinophilus</name>
    <dbReference type="NCBI Taxonomy" id="1833"/>
    <lineage>
        <taxon>Bacteria</taxon>
        <taxon>Bacillati</taxon>
        <taxon>Actinomycetota</taxon>
        <taxon>Actinomycetes</taxon>
        <taxon>Mycobacteriales</taxon>
        <taxon>Nocardiaceae</taxon>
        <taxon>Rhodococcus</taxon>
        <taxon>Rhodococcus erythropolis group</taxon>
    </lineage>
</organism>
<keyword evidence="1" id="KW-0812">Transmembrane</keyword>
<dbReference type="EMBL" id="CP050124">
    <property type="protein sequence ID" value="QIP40877.1"/>
    <property type="molecule type" value="Genomic_DNA"/>
</dbReference>
<dbReference type="AlphaFoldDB" id="A0A6G9CV60"/>
<reference evidence="2 3" key="1">
    <citation type="submission" date="2020-03" db="EMBL/GenBank/DDBJ databases">
        <title>Screen low temperature-resistant strains for efficient degradation of petroleum hydrocarbons under the low temperature.</title>
        <authorList>
            <person name="Wang Y."/>
            <person name="Chen J."/>
        </authorList>
    </citation>
    <scope>NUCLEOTIDE SEQUENCE [LARGE SCALE GENOMIC DNA]</scope>
    <source>
        <strain evidence="2 3">KB1</strain>
    </source>
</reference>
<name>A0A6G9CV60_RHOER</name>
<evidence type="ECO:0000256" key="1">
    <source>
        <dbReference type="SAM" id="Phobius"/>
    </source>
</evidence>
<dbReference type="Proteomes" id="UP000502345">
    <property type="component" value="Chromosome"/>
</dbReference>
<evidence type="ECO:0000313" key="3">
    <source>
        <dbReference type="Proteomes" id="UP000502345"/>
    </source>
</evidence>
<evidence type="ECO:0000313" key="2">
    <source>
        <dbReference type="EMBL" id="QIP40877.1"/>
    </source>
</evidence>